<dbReference type="AlphaFoldDB" id="A0A2S2N6F5"/>
<dbReference type="PROSITE" id="PS50920">
    <property type="entry name" value="SOLCAR"/>
    <property type="match status" value="3"/>
</dbReference>
<reference evidence="13" key="1">
    <citation type="submission" date="2018-04" db="EMBL/GenBank/DDBJ databases">
        <title>Transcriptome of Schizaphis graminum biotype I.</title>
        <authorList>
            <person name="Scully E.D."/>
            <person name="Geib S.M."/>
            <person name="Palmer N.A."/>
            <person name="Koch K."/>
            <person name="Bradshaw J."/>
            <person name="Heng-Moss T."/>
            <person name="Sarath G."/>
        </authorList>
    </citation>
    <scope>NUCLEOTIDE SEQUENCE</scope>
</reference>
<evidence type="ECO:0000256" key="4">
    <source>
        <dbReference type="ARBA" id="ARBA00022692"/>
    </source>
</evidence>
<keyword evidence="4 10" id="KW-0812">Transmembrane</keyword>
<dbReference type="PANTHER" id="PTHR45618">
    <property type="entry name" value="MITOCHONDRIAL DICARBOXYLATE CARRIER-RELATED"/>
    <property type="match status" value="1"/>
</dbReference>
<feature type="repeat" description="Solcar" evidence="10">
    <location>
        <begin position="106"/>
        <end position="197"/>
    </location>
</feature>
<dbReference type="FunFam" id="1.50.40.10:FF:000009">
    <property type="entry name" value="Mitochondrial 2-oxoglutarate/malate carrier protein"/>
    <property type="match status" value="1"/>
</dbReference>
<feature type="repeat" description="Solcar" evidence="10">
    <location>
        <begin position="14"/>
        <end position="99"/>
    </location>
</feature>
<keyword evidence="7 12" id="KW-1133">Transmembrane helix</keyword>
<sequence>MSNENQKKVLPFYANFTIAGLSGMGSAVFVHPLEVLKYRMQLSGEKGTISDHKNSFHAIINMAKKEKLSGFYKGISANFFRQLIFTSTRVGTYATLVDEMKKRGQSNVVNNAIASMSTGALAAFISTPTDIAVVRMTADGRLPEESRRNYKHVFDALWKIRKDEGVTGLWRGTGATVFRAMTANLTQLMSYDAAKVYLMNNYNMEDGLKLHTASSMISGIVYSVCSNPMDVLKTRIQQQKIVDGKAEYSGIIEVVSTLLKTEGVTALWKGWPFYYLRVAPGTVLLFIFMEQLKKGYEEHFMKNL</sequence>
<evidence type="ECO:0000256" key="3">
    <source>
        <dbReference type="ARBA" id="ARBA00022448"/>
    </source>
</evidence>
<evidence type="ECO:0000256" key="2">
    <source>
        <dbReference type="ARBA" id="ARBA00006375"/>
    </source>
</evidence>
<evidence type="ECO:0000256" key="5">
    <source>
        <dbReference type="ARBA" id="ARBA00022737"/>
    </source>
</evidence>
<proteinExistence type="inferred from homology"/>
<dbReference type="GO" id="GO:0005743">
    <property type="term" value="C:mitochondrial inner membrane"/>
    <property type="evidence" value="ECO:0007669"/>
    <property type="project" value="UniProtKB-SubCell"/>
</dbReference>
<evidence type="ECO:0000256" key="1">
    <source>
        <dbReference type="ARBA" id="ARBA00004448"/>
    </source>
</evidence>
<dbReference type="InterPro" id="IPR018108">
    <property type="entry name" value="MCP_transmembrane"/>
</dbReference>
<organism evidence="13">
    <name type="scientific">Schizaphis graminum</name>
    <name type="common">Green bug aphid</name>
    <dbReference type="NCBI Taxonomy" id="13262"/>
    <lineage>
        <taxon>Eukaryota</taxon>
        <taxon>Metazoa</taxon>
        <taxon>Ecdysozoa</taxon>
        <taxon>Arthropoda</taxon>
        <taxon>Hexapoda</taxon>
        <taxon>Insecta</taxon>
        <taxon>Pterygota</taxon>
        <taxon>Neoptera</taxon>
        <taxon>Paraneoptera</taxon>
        <taxon>Hemiptera</taxon>
        <taxon>Sternorrhyncha</taxon>
        <taxon>Aphidomorpha</taxon>
        <taxon>Aphidoidea</taxon>
        <taxon>Aphididae</taxon>
        <taxon>Aphidini</taxon>
        <taxon>Schizaphis</taxon>
    </lineage>
</organism>
<keyword evidence="3 11" id="KW-0813">Transport</keyword>
<comment type="subcellular location">
    <subcellularLocation>
        <location evidence="1">Mitochondrion inner membrane</location>
        <topology evidence="1">Multi-pass membrane protein</topology>
    </subcellularLocation>
</comment>
<accession>A0A2S2N6F5</accession>
<evidence type="ECO:0000256" key="6">
    <source>
        <dbReference type="ARBA" id="ARBA00022792"/>
    </source>
</evidence>
<dbReference type="SUPFAM" id="SSF103506">
    <property type="entry name" value="Mitochondrial carrier"/>
    <property type="match status" value="1"/>
</dbReference>
<dbReference type="InterPro" id="IPR023395">
    <property type="entry name" value="MCP_dom_sf"/>
</dbReference>
<protein>
    <submittedName>
        <fullName evidence="13">Mitochondrial 2-oxoglutarate/malate carrier protein</fullName>
    </submittedName>
</protein>
<gene>
    <name evidence="13" type="primary">SLC25A11_0</name>
    <name evidence="13" type="ORF">g.58293</name>
</gene>
<dbReference type="EMBL" id="GGMR01000116">
    <property type="protein sequence ID" value="MBY12735.1"/>
    <property type="molecule type" value="Transcribed_RNA"/>
</dbReference>
<keyword evidence="5" id="KW-0677">Repeat</keyword>
<dbReference type="Pfam" id="PF00153">
    <property type="entry name" value="Mito_carr"/>
    <property type="match status" value="3"/>
</dbReference>
<keyword evidence="8" id="KW-0496">Mitochondrion</keyword>
<evidence type="ECO:0000256" key="11">
    <source>
        <dbReference type="RuleBase" id="RU000488"/>
    </source>
</evidence>
<evidence type="ECO:0000256" key="10">
    <source>
        <dbReference type="PROSITE-ProRule" id="PRU00282"/>
    </source>
</evidence>
<feature type="transmembrane region" description="Helical" evidence="12">
    <location>
        <begin position="12"/>
        <end position="33"/>
    </location>
</feature>
<evidence type="ECO:0000256" key="9">
    <source>
        <dbReference type="ARBA" id="ARBA00023136"/>
    </source>
</evidence>
<keyword evidence="9 10" id="KW-0472">Membrane</keyword>
<evidence type="ECO:0000256" key="8">
    <source>
        <dbReference type="ARBA" id="ARBA00023128"/>
    </source>
</evidence>
<keyword evidence="6" id="KW-0999">Mitochondrion inner membrane</keyword>
<name>A0A2S2N6F5_SCHGA</name>
<comment type="similarity">
    <text evidence="2 11">Belongs to the mitochondrial carrier (TC 2.A.29) family.</text>
</comment>
<evidence type="ECO:0000256" key="7">
    <source>
        <dbReference type="ARBA" id="ARBA00022989"/>
    </source>
</evidence>
<dbReference type="Gene3D" id="1.50.40.10">
    <property type="entry name" value="Mitochondrial carrier domain"/>
    <property type="match status" value="1"/>
</dbReference>
<evidence type="ECO:0000313" key="13">
    <source>
        <dbReference type="EMBL" id="MBY12735.1"/>
    </source>
</evidence>
<feature type="repeat" description="Solcar" evidence="10">
    <location>
        <begin position="206"/>
        <end position="295"/>
    </location>
</feature>
<dbReference type="InterPro" id="IPR050391">
    <property type="entry name" value="Mito_Metabolite_Transporter"/>
</dbReference>
<evidence type="ECO:0000256" key="12">
    <source>
        <dbReference type="SAM" id="Phobius"/>
    </source>
</evidence>